<keyword evidence="1" id="KW-0808">Transferase</keyword>
<keyword evidence="2" id="KW-0012">Acyltransferase</keyword>
<dbReference type="InterPro" id="IPR051531">
    <property type="entry name" value="N-acetyltransferase"/>
</dbReference>
<gene>
    <name evidence="5" type="ORF">GCM10009744_45310</name>
</gene>
<dbReference type="SUPFAM" id="SSF55729">
    <property type="entry name" value="Acyl-CoA N-acyltransferases (Nat)"/>
    <property type="match status" value="1"/>
</dbReference>
<dbReference type="InterPro" id="IPR016181">
    <property type="entry name" value="Acyl_CoA_acyltransferase"/>
</dbReference>
<comment type="similarity">
    <text evidence="3">Belongs to the acetyltransferase family. RimJ subfamily.</text>
</comment>
<dbReference type="Gene3D" id="3.40.630.30">
    <property type="match status" value="1"/>
</dbReference>
<dbReference type="PROSITE" id="PS51186">
    <property type="entry name" value="GNAT"/>
    <property type="match status" value="1"/>
</dbReference>
<evidence type="ECO:0000256" key="3">
    <source>
        <dbReference type="ARBA" id="ARBA00038502"/>
    </source>
</evidence>
<reference evidence="5 6" key="1">
    <citation type="journal article" date="2019" name="Int. J. Syst. Evol. Microbiol.">
        <title>The Global Catalogue of Microorganisms (GCM) 10K type strain sequencing project: providing services to taxonomists for standard genome sequencing and annotation.</title>
        <authorList>
            <consortium name="The Broad Institute Genomics Platform"/>
            <consortium name="The Broad Institute Genome Sequencing Center for Infectious Disease"/>
            <person name="Wu L."/>
            <person name="Ma J."/>
        </authorList>
    </citation>
    <scope>NUCLEOTIDE SEQUENCE [LARGE SCALE GENOMIC DNA]</scope>
    <source>
        <strain evidence="5 6">JCM 14306</strain>
    </source>
</reference>
<sequence>MKLTRDLTSEVQLRLVRPSDAASLCEAQLRSREQLAPWEPRRTDEWYEPAFQEARLTELLGNDRIVPWVLSEDDRVIGTVTLSNIVPGPWQNGDLGYWIDVAQVGRGLASAAVAAVCELADTELLLHRISASTRVDNAPSQRVLAKNGFVQYGFAPEYLHIDGAWRDHNLYQRILNTRPPGQPAP</sequence>
<name>A0ABN2FJ09_9ACTN</name>
<protein>
    <submittedName>
        <fullName evidence="5">GNAT family protein</fullName>
    </submittedName>
</protein>
<dbReference type="EMBL" id="BAAANE010000007">
    <property type="protein sequence ID" value="GAA1648839.1"/>
    <property type="molecule type" value="Genomic_DNA"/>
</dbReference>
<accession>A0ABN2FJ09</accession>
<proteinExistence type="inferred from homology"/>
<dbReference type="RefSeq" id="WP_344113903.1">
    <property type="nucleotide sequence ID" value="NZ_BAAANE010000007.1"/>
</dbReference>
<evidence type="ECO:0000259" key="4">
    <source>
        <dbReference type="PROSITE" id="PS51186"/>
    </source>
</evidence>
<evidence type="ECO:0000256" key="2">
    <source>
        <dbReference type="ARBA" id="ARBA00023315"/>
    </source>
</evidence>
<comment type="caution">
    <text evidence="5">The sequence shown here is derived from an EMBL/GenBank/DDBJ whole genome shotgun (WGS) entry which is preliminary data.</text>
</comment>
<dbReference type="PANTHER" id="PTHR43792">
    <property type="entry name" value="GNAT FAMILY, PUTATIVE (AFU_ORTHOLOGUE AFUA_3G00765)-RELATED-RELATED"/>
    <property type="match status" value="1"/>
</dbReference>
<dbReference type="Proteomes" id="UP001501319">
    <property type="component" value="Unassembled WGS sequence"/>
</dbReference>
<dbReference type="Pfam" id="PF13302">
    <property type="entry name" value="Acetyltransf_3"/>
    <property type="match status" value="1"/>
</dbReference>
<dbReference type="InterPro" id="IPR000182">
    <property type="entry name" value="GNAT_dom"/>
</dbReference>
<dbReference type="PANTHER" id="PTHR43792:SF8">
    <property type="entry name" value="[RIBOSOMAL PROTEIN US5]-ALANINE N-ACETYLTRANSFERASE"/>
    <property type="match status" value="1"/>
</dbReference>
<evidence type="ECO:0000313" key="5">
    <source>
        <dbReference type="EMBL" id="GAA1648839.1"/>
    </source>
</evidence>
<evidence type="ECO:0000256" key="1">
    <source>
        <dbReference type="ARBA" id="ARBA00022679"/>
    </source>
</evidence>
<feature type="domain" description="N-acetyltransferase" evidence="4">
    <location>
        <begin position="11"/>
        <end position="171"/>
    </location>
</feature>
<evidence type="ECO:0000313" key="6">
    <source>
        <dbReference type="Proteomes" id="UP001501319"/>
    </source>
</evidence>
<keyword evidence="6" id="KW-1185">Reference proteome</keyword>
<organism evidence="5 6">
    <name type="scientific">Kribbella alba</name>
    <dbReference type="NCBI Taxonomy" id="190197"/>
    <lineage>
        <taxon>Bacteria</taxon>
        <taxon>Bacillati</taxon>
        <taxon>Actinomycetota</taxon>
        <taxon>Actinomycetes</taxon>
        <taxon>Propionibacteriales</taxon>
        <taxon>Kribbellaceae</taxon>
        <taxon>Kribbella</taxon>
    </lineage>
</organism>